<dbReference type="EMBL" id="DAKRPA010000212">
    <property type="protein sequence ID" value="DAZ95248.1"/>
    <property type="molecule type" value="Genomic_DNA"/>
</dbReference>
<keyword evidence="3 7" id="KW-0645">Protease</keyword>
<evidence type="ECO:0000256" key="7">
    <source>
        <dbReference type="RuleBase" id="RU361156"/>
    </source>
</evidence>
<proteinExistence type="inferred from homology"/>
<dbReference type="FunFam" id="1.10.287.410:FF:000002">
    <property type="entry name" value="Carboxypeptidase"/>
    <property type="match status" value="1"/>
</dbReference>
<evidence type="ECO:0000256" key="8">
    <source>
        <dbReference type="SAM" id="Phobius"/>
    </source>
</evidence>
<dbReference type="EC" id="3.4.16.-" evidence="7"/>
<evidence type="ECO:0000256" key="3">
    <source>
        <dbReference type="ARBA" id="ARBA00022670"/>
    </source>
</evidence>
<gene>
    <name evidence="9" type="ORF">N0F65_002360</name>
</gene>
<dbReference type="Proteomes" id="UP001146120">
    <property type="component" value="Unassembled WGS sequence"/>
</dbReference>
<dbReference type="InterPro" id="IPR001563">
    <property type="entry name" value="Peptidase_S10"/>
</dbReference>
<keyword evidence="8" id="KW-0812">Transmembrane</keyword>
<keyword evidence="8" id="KW-1133">Transmembrane helix</keyword>
<evidence type="ECO:0000256" key="6">
    <source>
        <dbReference type="ARBA" id="ARBA00023180"/>
    </source>
</evidence>
<dbReference type="Gene3D" id="1.10.287.410">
    <property type="match status" value="1"/>
</dbReference>
<keyword evidence="4" id="KW-0732">Signal</keyword>
<comment type="caution">
    <text evidence="9">The sequence shown here is derived from an EMBL/GenBank/DDBJ whole genome shotgun (WGS) entry which is preliminary data.</text>
</comment>
<evidence type="ECO:0000256" key="2">
    <source>
        <dbReference type="ARBA" id="ARBA00022645"/>
    </source>
</evidence>
<dbReference type="Gene3D" id="3.40.50.1820">
    <property type="entry name" value="alpha/beta hydrolase"/>
    <property type="match status" value="1"/>
</dbReference>
<keyword evidence="5 7" id="KW-0378">Hydrolase</keyword>
<dbReference type="SUPFAM" id="SSF53474">
    <property type="entry name" value="alpha/beta-Hydrolases"/>
    <property type="match status" value="1"/>
</dbReference>
<keyword evidence="2 7" id="KW-0121">Carboxypeptidase</keyword>
<reference evidence="9" key="1">
    <citation type="submission" date="2022-11" db="EMBL/GenBank/DDBJ databases">
        <authorList>
            <person name="Morgan W.R."/>
            <person name="Tartar A."/>
        </authorList>
    </citation>
    <scope>NUCLEOTIDE SEQUENCE</scope>
    <source>
        <strain evidence="9">ARSEF 373</strain>
    </source>
</reference>
<sequence length="486" mass="54016">MATESTPLTAHAGGDHGGRAMSRRRQLITGVMVGAALAALVVGWLVWGGGKDGSDVDVDVPTINGEALFCGLRNHEHGYISLPNRKDDHYFYWYFPAENATGSEPWILWLQGGPGCSGVAAIAHENGPCRINRDLTTTLNPYSWTKRANVIWLDQPTNTGFSVGSNDEVDATEESVRENIYWFLQEFLKKHPEFLERPLYLAGESYAGHYIPATAHYIWEQNQKSASGVPSLPLTGLAIGNGLTNPIIQSAHMLDMANNSYNIKIAKDEDLSKAQEAVQPCVQQIEACQTNTSVCVEALQFCQTSLMAPFVAQHVNPLDLRMKCADVPSSEGCYDFKHVTAYMNSHAVHKYLNVSSRVKEWQECREDVELRFLMSGDPMKRFDTQLVDLLNEGKLRLLVYVGDADLMCNWHGNLAWMEALEWKGQTAFQTAEEHAFKLSNGTQVGLARDSPQMTFVRVFNAGHLVAMDQPAVALELISRFIDSKPF</sequence>
<dbReference type="Pfam" id="PF00450">
    <property type="entry name" value="Peptidase_S10"/>
    <property type="match status" value="1"/>
</dbReference>
<feature type="transmembrane region" description="Helical" evidence="8">
    <location>
        <begin position="27"/>
        <end position="47"/>
    </location>
</feature>
<dbReference type="InterPro" id="IPR018202">
    <property type="entry name" value="Ser_caboxypep_ser_AS"/>
</dbReference>
<dbReference type="InterPro" id="IPR029058">
    <property type="entry name" value="AB_hydrolase_fold"/>
</dbReference>
<keyword evidence="10" id="KW-1185">Reference proteome</keyword>
<evidence type="ECO:0000256" key="5">
    <source>
        <dbReference type="ARBA" id="ARBA00022801"/>
    </source>
</evidence>
<keyword evidence="8" id="KW-0472">Membrane</keyword>
<dbReference type="AlphaFoldDB" id="A0AAV2YPK0"/>
<evidence type="ECO:0000313" key="10">
    <source>
        <dbReference type="Proteomes" id="UP001146120"/>
    </source>
</evidence>
<dbReference type="GO" id="GO:0004185">
    <property type="term" value="F:serine-type carboxypeptidase activity"/>
    <property type="evidence" value="ECO:0007669"/>
    <property type="project" value="UniProtKB-UniRule"/>
</dbReference>
<dbReference type="PANTHER" id="PTHR11802">
    <property type="entry name" value="SERINE PROTEASE FAMILY S10 SERINE CARBOXYPEPTIDASE"/>
    <property type="match status" value="1"/>
</dbReference>
<protein>
    <recommendedName>
        <fullName evidence="7">Carboxypeptidase</fullName>
        <ecNumber evidence="7">3.4.16.-</ecNumber>
    </recommendedName>
</protein>
<organism evidence="9 10">
    <name type="scientific">Lagenidium giganteum</name>
    <dbReference type="NCBI Taxonomy" id="4803"/>
    <lineage>
        <taxon>Eukaryota</taxon>
        <taxon>Sar</taxon>
        <taxon>Stramenopiles</taxon>
        <taxon>Oomycota</taxon>
        <taxon>Peronosporomycetes</taxon>
        <taxon>Pythiales</taxon>
        <taxon>Pythiaceae</taxon>
    </lineage>
</organism>
<name>A0AAV2YPK0_9STRA</name>
<evidence type="ECO:0000256" key="1">
    <source>
        <dbReference type="ARBA" id="ARBA00009431"/>
    </source>
</evidence>
<keyword evidence="6" id="KW-0325">Glycoprotein</keyword>
<dbReference type="PRINTS" id="PR00724">
    <property type="entry name" value="CRBOXYPTASEC"/>
</dbReference>
<dbReference type="PROSITE" id="PS00131">
    <property type="entry name" value="CARBOXYPEPT_SER_SER"/>
    <property type="match status" value="1"/>
</dbReference>
<evidence type="ECO:0000256" key="4">
    <source>
        <dbReference type="ARBA" id="ARBA00022729"/>
    </source>
</evidence>
<comment type="similarity">
    <text evidence="1 7">Belongs to the peptidase S10 family.</text>
</comment>
<evidence type="ECO:0000313" key="9">
    <source>
        <dbReference type="EMBL" id="DAZ95248.1"/>
    </source>
</evidence>
<dbReference type="GO" id="GO:0006508">
    <property type="term" value="P:proteolysis"/>
    <property type="evidence" value="ECO:0007669"/>
    <property type="project" value="UniProtKB-KW"/>
</dbReference>
<dbReference type="PANTHER" id="PTHR11802:SF113">
    <property type="entry name" value="SERINE CARBOXYPEPTIDASE CTSA-4.1"/>
    <property type="match status" value="1"/>
</dbReference>
<reference evidence="9" key="2">
    <citation type="journal article" date="2023" name="Microbiol Resour">
        <title>Decontamination and Annotation of the Draft Genome Sequence of the Oomycete Lagenidium giganteum ARSEF 373.</title>
        <authorList>
            <person name="Morgan W.R."/>
            <person name="Tartar A."/>
        </authorList>
    </citation>
    <scope>NUCLEOTIDE SEQUENCE</scope>
    <source>
        <strain evidence="9">ARSEF 373</strain>
    </source>
</reference>
<accession>A0AAV2YPK0</accession>